<feature type="region of interest" description="Disordered" evidence="4">
    <location>
        <begin position="335"/>
        <end position="366"/>
    </location>
</feature>
<dbReference type="Pfam" id="PF13180">
    <property type="entry name" value="PDZ_2"/>
    <property type="match status" value="1"/>
</dbReference>
<feature type="compositionally biased region" description="Gly residues" evidence="4">
    <location>
        <begin position="23"/>
        <end position="39"/>
    </location>
</feature>
<feature type="compositionally biased region" description="Polar residues" evidence="4">
    <location>
        <begin position="47"/>
        <end position="57"/>
    </location>
</feature>
<evidence type="ECO:0000256" key="5">
    <source>
        <dbReference type="SAM" id="Phobius"/>
    </source>
</evidence>
<feature type="compositionally biased region" description="Gly residues" evidence="4">
    <location>
        <begin position="113"/>
        <end position="132"/>
    </location>
</feature>
<evidence type="ECO:0000256" key="1">
    <source>
        <dbReference type="ARBA" id="ARBA00010541"/>
    </source>
</evidence>
<evidence type="ECO:0000256" key="3">
    <source>
        <dbReference type="ARBA" id="ARBA00022801"/>
    </source>
</evidence>
<dbReference type="InterPro" id="IPR001940">
    <property type="entry name" value="Peptidase_S1C"/>
</dbReference>
<reference evidence="7 8" key="1">
    <citation type="submission" date="2019-06" db="EMBL/GenBank/DDBJ databases">
        <title>Whole genome shotgun sequence of Kocuria varians NBRC 15358.</title>
        <authorList>
            <person name="Hosoyama A."/>
            <person name="Uohara A."/>
            <person name="Ohji S."/>
            <person name="Ichikawa N."/>
        </authorList>
    </citation>
    <scope>NUCLEOTIDE SEQUENCE [LARGE SCALE GENOMIC DNA]</scope>
    <source>
        <strain evidence="7 8">NBRC 15358</strain>
    </source>
</reference>
<keyword evidence="3" id="KW-0378">Hydrolase</keyword>
<dbReference type="InterPro" id="IPR001478">
    <property type="entry name" value="PDZ"/>
</dbReference>
<dbReference type="STRING" id="1272.GCA_900014985_01145"/>
<dbReference type="GO" id="GO:0006508">
    <property type="term" value="P:proteolysis"/>
    <property type="evidence" value="ECO:0007669"/>
    <property type="project" value="UniProtKB-KW"/>
</dbReference>
<evidence type="ECO:0000259" key="6">
    <source>
        <dbReference type="PROSITE" id="PS50106"/>
    </source>
</evidence>
<proteinExistence type="inferred from homology"/>
<keyword evidence="2 7" id="KW-0645">Protease</keyword>
<dbReference type="Proteomes" id="UP000315730">
    <property type="component" value="Unassembled WGS sequence"/>
</dbReference>
<protein>
    <submittedName>
        <fullName evidence="7">Serine protease</fullName>
    </submittedName>
</protein>
<dbReference type="EMBL" id="BJNW01000009">
    <property type="protein sequence ID" value="GEC99101.1"/>
    <property type="molecule type" value="Genomic_DNA"/>
</dbReference>
<dbReference type="InterPro" id="IPR036034">
    <property type="entry name" value="PDZ_sf"/>
</dbReference>
<accession>A0A4Y4D1S4</accession>
<dbReference type="GO" id="GO:0004252">
    <property type="term" value="F:serine-type endopeptidase activity"/>
    <property type="evidence" value="ECO:0007669"/>
    <property type="project" value="InterPro"/>
</dbReference>
<keyword evidence="5" id="KW-0472">Membrane</keyword>
<dbReference type="Gene3D" id="2.30.42.10">
    <property type="match status" value="1"/>
</dbReference>
<evidence type="ECO:0000256" key="2">
    <source>
        <dbReference type="ARBA" id="ARBA00022670"/>
    </source>
</evidence>
<dbReference type="Gene3D" id="2.40.10.10">
    <property type="entry name" value="Trypsin-like serine proteases"/>
    <property type="match status" value="2"/>
</dbReference>
<gene>
    <name evidence="7" type="ORF">KVA01_12560</name>
</gene>
<evidence type="ECO:0000313" key="7">
    <source>
        <dbReference type="EMBL" id="GEC99101.1"/>
    </source>
</evidence>
<dbReference type="SMART" id="SM00228">
    <property type="entry name" value="PDZ"/>
    <property type="match status" value="1"/>
</dbReference>
<comment type="caution">
    <text evidence="7">The sequence shown here is derived from an EMBL/GenBank/DDBJ whole genome shotgun (WGS) entry which is preliminary data.</text>
</comment>
<comment type="similarity">
    <text evidence="1">Belongs to the peptidase S1C family.</text>
</comment>
<organism evidence="7 8">
    <name type="scientific">Kocuria varians</name>
    <name type="common">Micrococcus varians</name>
    <dbReference type="NCBI Taxonomy" id="1272"/>
    <lineage>
        <taxon>Bacteria</taxon>
        <taxon>Bacillati</taxon>
        <taxon>Actinomycetota</taxon>
        <taxon>Actinomycetes</taxon>
        <taxon>Micrococcales</taxon>
        <taxon>Micrococcaceae</taxon>
        <taxon>Kocuria</taxon>
    </lineage>
</organism>
<evidence type="ECO:0000313" key="8">
    <source>
        <dbReference type="Proteomes" id="UP000315730"/>
    </source>
</evidence>
<feature type="region of interest" description="Disordered" evidence="4">
    <location>
        <begin position="112"/>
        <end position="149"/>
    </location>
</feature>
<keyword evidence="8" id="KW-1185">Reference proteome</keyword>
<dbReference type="OrthoDB" id="9758917at2"/>
<feature type="transmembrane region" description="Helical" evidence="5">
    <location>
        <begin position="154"/>
        <end position="177"/>
    </location>
</feature>
<evidence type="ECO:0000256" key="4">
    <source>
        <dbReference type="SAM" id="MobiDB-lite"/>
    </source>
</evidence>
<dbReference type="RefSeq" id="WP_068468701.1">
    <property type="nucleotide sequence ID" value="NZ_BJNW01000009.1"/>
</dbReference>
<feature type="compositionally biased region" description="Basic and acidic residues" evidence="4">
    <location>
        <begin position="58"/>
        <end position="71"/>
    </location>
</feature>
<keyword evidence="5" id="KW-1133">Transmembrane helix</keyword>
<feature type="compositionally biased region" description="Basic and acidic residues" evidence="4">
    <location>
        <begin position="1"/>
        <end position="12"/>
    </location>
</feature>
<dbReference type="SUPFAM" id="SSF50156">
    <property type="entry name" value="PDZ domain-like"/>
    <property type="match status" value="1"/>
</dbReference>
<dbReference type="PROSITE" id="PS50106">
    <property type="entry name" value="PDZ"/>
    <property type="match status" value="1"/>
</dbReference>
<sequence>MADSHDPREGGDPQRPVPRYGQYGSGAGRSGADGSGAQGPGSPWTADETQPIPSASRSADDDVRYPGETREYSGVYQPADASSGDRDAYGQGAVHGHGAAYDDGARPAVGAASGAGGGGGHDGGYGGPGPAGSGYPAQDGRGGTKTKRRFSGGAMIAGMALAGLLGAGTAVGTGAVATGSGTNSTNSSPVIVNNTDSVNEITGATQKALPSVVTISATSGNQAGTGSGVVLDDQGHILTNTHVVTLDGASSNANLEVQTSDGSVRKATVVGTDPESDLAVITVDAKGLTPAEFADSSKLNVGDAAIAIGAPLGLSGTVTDGIVSTLNRTIAVASSAAQETPDTSQSQQGKGSGGQDFFFNFPDNGQSGSRSAKSSVYLNVLQTDAAINPGNSGGALVNSSGQVIGINVAIASAAGSSSGDESSSGNIGVGFSIPSNTAKRVADEIIKDGKATHGYLGASVTDYTAPGSSSGQFSSGALVLKVESGSPAADAGLKANDVVTKFNGKSVTDADALTAGVRELAAGSQAEITFRRGNDEKTATVTLGNAADQKSN</sequence>
<dbReference type="PANTHER" id="PTHR43343:SF3">
    <property type="entry name" value="PROTEASE DO-LIKE 8, CHLOROPLASTIC"/>
    <property type="match status" value="1"/>
</dbReference>
<dbReference type="InterPro" id="IPR043504">
    <property type="entry name" value="Peptidase_S1_PA_chymotrypsin"/>
</dbReference>
<dbReference type="InterPro" id="IPR009003">
    <property type="entry name" value="Peptidase_S1_PA"/>
</dbReference>
<dbReference type="PANTHER" id="PTHR43343">
    <property type="entry name" value="PEPTIDASE S12"/>
    <property type="match status" value="1"/>
</dbReference>
<feature type="domain" description="PDZ" evidence="6">
    <location>
        <begin position="445"/>
        <end position="509"/>
    </location>
</feature>
<dbReference type="PRINTS" id="PR00834">
    <property type="entry name" value="PROTEASES2C"/>
</dbReference>
<keyword evidence="5" id="KW-0812">Transmembrane</keyword>
<dbReference type="InterPro" id="IPR051201">
    <property type="entry name" value="Chloro_Bact_Ser_Proteases"/>
</dbReference>
<dbReference type="CDD" id="cd06779">
    <property type="entry name" value="cpPDZ_Deg_HtrA-like"/>
    <property type="match status" value="1"/>
</dbReference>
<feature type="region of interest" description="Disordered" evidence="4">
    <location>
        <begin position="1"/>
        <end position="95"/>
    </location>
</feature>
<name>A0A4Y4D1S4_KOCVA</name>
<dbReference type="SUPFAM" id="SSF50494">
    <property type="entry name" value="Trypsin-like serine proteases"/>
    <property type="match status" value="1"/>
</dbReference>
<dbReference type="AlphaFoldDB" id="A0A4Y4D1S4"/>
<dbReference type="Pfam" id="PF13365">
    <property type="entry name" value="Trypsin_2"/>
    <property type="match status" value="1"/>
</dbReference>